<dbReference type="InterPro" id="IPR007718">
    <property type="entry name" value="Srp40_C"/>
</dbReference>
<reference evidence="3 4" key="2">
    <citation type="journal article" date="2017" name="Sci. Rep.">
        <title>Ant-infecting Ophiocordyceps genomes reveal a high diversity of potential behavioral manipulation genes and a possible major role for enterotoxins.</title>
        <authorList>
            <person name="de Bekker C."/>
            <person name="Ohm R.A."/>
            <person name="Evans H.C."/>
            <person name="Brachmann A."/>
            <person name="Hughes D.P."/>
        </authorList>
    </citation>
    <scope>NUCLEOTIDE SEQUENCE [LARGE SCALE GENOMIC DNA]</scope>
    <source>
        <strain evidence="3 4">SC16a</strain>
    </source>
</reference>
<comment type="caution">
    <text evidence="3">The sequence shown here is derived from an EMBL/GenBank/DDBJ whole genome shotgun (WGS) entry which is preliminary data.</text>
</comment>
<dbReference type="PANTHER" id="PTHR23216">
    <property type="entry name" value="NUCLEOLAR AND COILED-BODY PHOSPHOPROTEIN 1"/>
    <property type="match status" value="1"/>
</dbReference>
<dbReference type="GO" id="GO:0005730">
    <property type="term" value="C:nucleolus"/>
    <property type="evidence" value="ECO:0007669"/>
    <property type="project" value="InterPro"/>
</dbReference>
<dbReference type="STRING" id="268505.A0A2A9PK56"/>
<dbReference type="GO" id="GO:0005654">
    <property type="term" value="C:nucleoplasm"/>
    <property type="evidence" value="ECO:0007669"/>
    <property type="project" value="TreeGrafter"/>
</dbReference>
<dbReference type="InterPro" id="IPR039191">
    <property type="entry name" value="Nopp140-like"/>
</dbReference>
<feature type="compositionally biased region" description="Basic and acidic residues" evidence="1">
    <location>
        <begin position="326"/>
        <end position="335"/>
    </location>
</feature>
<dbReference type="Proteomes" id="UP000037136">
    <property type="component" value="Unassembled WGS sequence"/>
</dbReference>
<evidence type="ECO:0000313" key="3">
    <source>
        <dbReference type="EMBL" id="PFH61292.1"/>
    </source>
</evidence>
<feature type="compositionally biased region" description="Low complexity" evidence="1">
    <location>
        <begin position="186"/>
        <end position="204"/>
    </location>
</feature>
<evidence type="ECO:0000313" key="4">
    <source>
        <dbReference type="Proteomes" id="UP000037136"/>
    </source>
</evidence>
<dbReference type="Pfam" id="PF05022">
    <property type="entry name" value="SRP40_C"/>
    <property type="match status" value="1"/>
</dbReference>
<feature type="compositionally biased region" description="Gly residues" evidence="1">
    <location>
        <begin position="49"/>
        <end position="61"/>
    </location>
</feature>
<organism evidence="3 4">
    <name type="scientific">Ophiocordyceps unilateralis</name>
    <name type="common">Zombie-ant fungus</name>
    <name type="synonym">Torrubia unilateralis</name>
    <dbReference type="NCBI Taxonomy" id="268505"/>
    <lineage>
        <taxon>Eukaryota</taxon>
        <taxon>Fungi</taxon>
        <taxon>Dikarya</taxon>
        <taxon>Ascomycota</taxon>
        <taxon>Pezizomycotina</taxon>
        <taxon>Sordariomycetes</taxon>
        <taxon>Hypocreomycetidae</taxon>
        <taxon>Hypocreales</taxon>
        <taxon>Ophiocordycipitaceae</taxon>
        <taxon>Ophiocordyceps</taxon>
    </lineage>
</organism>
<accession>A0A2A9PK56</accession>
<proteinExistence type="predicted"/>
<feature type="compositionally biased region" description="Acidic residues" evidence="1">
    <location>
        <begin position="102"/>
        <end position="119"/>
    </location>
</feature>
<dbReference type="PANTHER" id="PTHR23216:SF1">
    <property type="entry name" value="NUCLEOLAR AND COILED-BODY PHOSPHOPROTEIN 1"/>
    <property type="match status" value="1"/>
</dbReference>
<dbReference type="OrthoDB" id="5599646at2759"/>
<keyword evidence="4" id="KW-1185">Reference proteome</keyword>
<feature type="compositionally biased region" description="Basic and acidic residues" evidence="1">
    <location>
        <begin position="268"/>
        <end position="278"/>
    </location>
</feature>
<evidence type="ECO:0000259" key="2">
    <source>
        <dbReference type="Pfam" id="PF05022"/>
    </source>
</evidence>
<feature type="compositionally biased region" description="Basic and acidic residues" evidence="1">
    <location>
        <begin position="92"/>
        <end position="101"/>
    </location>
</feature>
<dbReference type="EMBL" id="LAZP02000079">
    <property type="protein sequence ID" value="PFH61292.1"/>
    <property type="molecule type" value="Genomic_DNA"/>
</dbReference>
<feature type="domain" description="Srp40 C-terminal" evidence="2">
    <location>
        <begin position="331"/>
        <end position="398"/>
    </location>
</feature>
<reference evidence="3 4" key="1">
    <citation type="journal article" date="2015" name="BMC Genomics">
        <title>Gene expression during zombie ant biting behavior reflects the complexity underlying fungal parasitic behavioral manipulation.</title>
        <authorList>
            <person name="de Bekker C."/>
            <person name="Ohm R.A."/>
            <person name="Loreto R.G."/>
            <person name="Sebastian A."/>
            <person name="Albert I."/>
            <person name="Merrow M."/>
            <person name="Brachmann A."/>
            <person name="Hughes D.P."/>
        </authorList>
    </citation>
    <scope>NUCLEOTIDE SEQUENCE [LARGE SCALE GENOMIC DNA]</scope>
    <source>
        <strain evidence="3 4">SC16a</strain>
    </source>
</reference>
<protein>
    <recommendedName>
        <fullName evidence="2">Srp40 C-terminal domain-containing protein</fullName>
    </recommendedName>
</protein>
<evidence type="ECO:0000256" key="1">
    <source>
        <dbReference type="SAM" id="MobiDB-lite"/>
    </source>
</evidence>
<feature type="region of interest" description="Disordered" evidence="1">
    <location>
        <begin position="39"/>
        <end position="62"/>
    </location>
</feature>
<sequence>MGKEAAKKGRGQDDETPAEDLLDMVDRFLALHSFSEAREAFRKQRKQQGGAGSGKSRGGDGQSLCGLYRFWEAARCKASSDVQADMDEESSAESHGDSHDDSDSDSDNDSDSDSGESEEDGHPQVPRPGPVTSALKRKAPASSSSDSDLSSSEISDSDSDSGSSSDSDSDSAVMPPSKKQKTAVPDADSSSASDSSSSASQSNSGDETKREAMAQEAARVLLPQSAGTSSVSSSDTSSDDSDSDSSSGSDSDSLSSSGSDSEPSSQDAKLKPEPEPKPKPKVKSAKKKSSDSSETLGPRSPGPKTSTANPPLPPDPVKSGSKARNKQVDARFSRIPKDIQVDAKFASNDYVAMDYSRRAYEDLVVTKGKGFTREKNKKKKGSFRGGAIDIHEKKGIYFDDD</sequence>
<feature type="compositionally biased region" description="Low complexity" evidence="1">
    <location>
        <begin position="244"/>
        <end position="267"/>
    </location>
</feature>
<feature type="compositionally biased region" description="Low complexity" evidence="1">
    <location>
        <begin position="142"/>
        <end position="166"/>
    </location>
</feature>
<dbReference type="AlphaFoldDB" id="A0A2A9PK56"/>
<feature type="compositionally biased region" description="Basic and acidic residues" evidence="1">
    <location>
        <begin position="1"/>
        <end position="13"/>
    </location>
</feature>
<feature type="region of interest" description="Disordered" evidence="1">
    <location>
        <begin position="1"/>
        <end position="20"/>
    </location>
</feature>
<feature type="region of interest" description="Disordered" evidence="1">
    <location>
        <begin position="78"/>
        <end position="335"/>
    </location>
</feature>
<name>A0A2A9PK56_OPHUN</name>
<gene>
    <name evidence="3" type="ORF">XA68_17709</name>
</gene>